<sequence length="193" mass="21562">MLGILASLPSKTIKGEHLTPFTILHQFQDTKKEQEPRDILFKSSIGHPIPSLSAFKASNELDSIQGNRHIWFCGSYLGSGSHEDRLKAGTIVAQKLLGKNLSLLSSNPNHMVPSLVETGARYLVTRFFARYITIGSLTIMEEGGRIFTFNGIDHKFLPNVVLKVHNPNFYWKVEVEVGAKASWRATRSDRGEP</sequence>
<name>A0A9I9EAV3_CUCME</name>
<evidence type="ECO:0008006" key="2">
    <source>
        <dbReference type="Google" id="ProtNLM"/>
    </source>
</evidence>
<proteinExistence type="predicted"/>
<dbReference type="EnsemblPlants" id="MELO3C031245.2.1">
    <property type="protein sequence ID" value="MELO3C031245.2.1"/>
    <property type="gene ID" value="MELO3C031245.2"/>
</dbReference>
<dbReference type="Gramene" id="MELO3C031245.2.1">
    <property type="protein sequence ID" value="MELO3C031245.2.1"/>
    <property type="gene ID" value="MELO3C031245.2"/>
</dbReference>
<reference evidence="1" key="1">
    <citation type="submission" date="2023-03" db="UniProtKB">
        <authorList>
            <consortium name="EnsemblPlants"/>
        </authorList>
    </citation>
    <scope>IDENTIFICATION</scope>
</reference>
<dbReference type="AlphaFoldDB" id="A0A9I9EAV3"/>
<evidence type="ECO:0000313" key="1">
    <source>
        <dbReference type="EnsemblPlants" id="MELO3C031245.2.1"/>
    </source>
</evidence>
<protein>
    <recommendedName>
        <fullName evidence="2">Amine oxidase domain-containing protein</fullName>
    </recommendedName>
</protein>
<accession>A0A9I9EAV3</accession>
<organism evidence="1">
    <name type="scientific">Cucumis melo</name>
    <name type="common">Muskmelon</name>
    <dbReference type="NCBI Taxonomy" id="3656"/>
    <lineage>
        <taxon>Eukaryota</taxon>
        <taxon>Viridiplantae</taxon>
        <taxon>Streptophyta</taxon>
        <taxon>Embryophyta</taxon>
        <taxon>Tracheophyta</taxon>
        <taxon>Spermatophyta</taxon>
        <taxon>Magnoliopsida</taxon>
        <taxon>eudicotyledons</taxon>
        <taxon>Gunneridae</taxon>
        <taxon>Pentapetalae</taxon>
        <taxon>rosids</taxon>
        <taxon>fabids</taxon>
        <taxon>Cucurbitales</taxon>
        <taxon>Cucurbitaceae</taxon>
        <taxon>Benincaseae</taxon>
        <taxon>Cucumis</taxon>
    </lineage>
</organism>